<gene>
    <name evidence="1" type="ORF">mMyoMyo1_019668</name>
</gene>
<name>A0A7J7UEW7_MYOMY</name>
<sequence length="66" mass="7822">MRRWTRPSTKASWWCRTSSRACGFVVTWAPRSTASCCRGRSRRTSGRFQMRWRTSTGRRPGLARRR</sequence>
<comment type="caution">
    <text evidence="1">The sequence shown here is derived from an EMBL/GenBank/DDBJ whole genome shotgun (WGS) entry which is preliminary data.</text>
</comment>
<proteinExistence type="predicted"/>
<evidence type="ECO:0000313" key="2">
    <source>
        <dbReference type="Proteomes" id="UP000527355"/>
    </source>
</evidence>
<keyword evidence="2" id="KW-1185">Reference proteome</keyword>
<evidence type="ECO:0000313" key="1">
    <source>
        <dbReference type="EMBL" id="KAF6311378.1"/>
    </source>
</evidence>
<dbReference type="Proteomes" id="UP000527355">
    <property type="component" value="Unassembled WGS sequence"/>
</dbReference>
<dbReference type="EMBL" id="JABWUV010000013">
    <property type="protein sequence ID" value="KAF6311378.1"/>
    <property type="molecule type" value="Genomic_DNA"/>
</dbReference>
<dbReference type="AlphaFoldDB" id="A0A7J7UEW7"/>
<organism evidence="1 2">
    <name type="scientific">Myotis myotis</name>
    <name type="common">Greater mouse-eared bat</name>
    <name type="synonym">Vespertilio myotis</name>
    <dbReference type="NCBI Taxonomy" id="51298"/>
    <lineage>
        <taxon>Eukaryota</taxon>
        <taxon>Metazoa</taxon>
        <taxon>Chordata</taxon>
        <taxon>Craniata</taxon>
        <taxon>Vertebrata</taxon>
        <taxon>Euteleostomi</taxon>
        <taxon>Mammalia</taxon>
        <taxon>Eutheria</taxon>
        <taxon>Laurasiatheria</taxon>
        <taxon>Chiroptera</taxon>
        <taxon>Yangochiroptera</taxon>
        <taxon>Vespertilionidae</taxon>
        <taxon>Myotis</taxon>
    </lineage>
</organism>
<reference evidence="1 2" key="1">
    <citation type="journal article" date="2020" name="Nature">
        <title>Six reference-quality genomes reveal evolution of bat adaptations.</title>
        <authorList>
            <person name="Jebb D."/>
            <person name="Huang Z."/>
            <person name="Pippel M."/>
            <person name="Hughes G.M."/>
            <person name="Lavrichenko K."/>
            <person name="Devanna P."/>
            <person name="Winkler S."/>
            <person name="Jermiin L.S."/>
            <person name="Skirmuntt E.C."/>
            <person name="Katzourakis A."/>
            <person name="Burkitt-Gray L."/>
            <person name="Ray D.A."/>
            <person name="Sullivan K.A.M."/>
            <person name="Roscito J.G."/>
            <person name="Kirilenko B.M."/>
            <person name="Davalos L.M."/>
            <person name="Corthals A.P."/>
            <person name="Power M.L."/>
            <person name="Jones G."/>
            <person name="Ransome R.D."/>
            <person name="Dechmann D.K.N."/>
            <person name="Locatelli A.G."/>
            <person name="Puechmaille S.J."/>
            <person name="Fedrigo O."/>
            <person name="Jarvis E.D."/>
            <person name="Hiller M."/>
            <person name="Vernes S.C."/>
            <person name="Myers E.W."/>
            <person name="Teeling E.C."/>
        </authorList>
    </citation>
    <scope>NUCLEOTIDE SEQUENCE [LARGE SCALE GENOMIC DNA]</scope>
    <source>
        <strain evidence="1">MMyoMyo1</strain>
        <tissue evidence="1">Flight muscle</tissue>
    </source>
</reference>
<protein>
    <submittedName>
        <fullName evidence="1">Tetratricopeptide repeat and ankyrin repeat containing 1</fullName>
    </submittedName>
</protein>
<accession>A0A7J7UEW7</accession>